<feature type="non-terminal residue" evidence="2">
    <location>
        <position position="1"/>
    </location>
</feature>
<dbReference type="AlphaFoldDB" id="A0A381SDQ9"/>
<feature type="domain" description="LysM" evidence="1">
    <location>
        <begin position="286"/>
        <end position="330"/>
    </location>
</feature>
<dbReference type="InterPro" id="IPR023346">
    <property type="entry name" value="Lysozyme-like_dom_sf"/>
</dbReference>
<sequence>VTLDKIRLKINEDARNEIQIEVDALHANAKYFNAIIDKINIYFPVIEKILEEENVPTDFKYLSLQESSLIPDAVSSSNAVGFWQFKSTTAKTYGLNINNLVDERRNVVSSTRAAAKYLKNSNFVFDNWIFSLLSYMTGLTGAKSILDEKFYGSKRMEINKNTHWYIKRFLAHKIAYQDEINKESYNDNFTIYTNYEAKNIEDLSESLSVNLNDLKSYNKWLISSELPRDKVYSFLVPLKSKNLYSQIKSSVISKVKSFISSSKNSLIDEKIKLIAEKKMIFLNGLPSIIVDSDDTMDKILKLYSISKKSFLAYNDINSNHKLQIGIPYYFVNKRNKGRVQTYIRRKEESLWEISQIFGIKLKKLKKFNEGNLSNKIILRKGIF</sequence>
<accession>A0A381SDQ9</accession>
<evidence type="ECO:0000259" key="1">
    <source>
        <dbReference type="PROSITE" id="PS51782"/>
    </source>
</evidence>
<dbReference type="EMBL" id="UINC01002981">
    <property type="protein sequence ID" value="SVA02200.1"/>
    <property type="molecule type" value="Genomic_DNA"/>
</dbReference>
<dbReference type="Pfam" id="PF01476">
    <property type="entry name" value="LysM"/>
    <property type="match status" value="2"/>
</dbReference>
<dbReference type="SUPFAM" id="SSF53955">
    <property type="entry name" value="Lysozyme-like"/>
    <property type="match status" value="1"/>
</dbReference>
<organism evidence="2">
    <name type="scientific">marine metagenome</name>
    <dbReference type="NCBI Taxonomy" id="408172"/>
    <lineage>
        <taxon>unclassified sequences</taxon>
        <taxon>metagenomes</taxon>
        <taxon>ecological metagenomes</taxon>
    </lineage>
</organism>
<proteinExistence type="predicted"/>
<dbReference type="InterPro" id="IPR018392">
    <property type="entry name" value="LysM"/>
</dbReference>
<dbReference type="InterPro" id="IPR008258">
    <property type="entry name" value="Transglycosylase_SLT_dom_1"/>
</dbReference>
<feature type="domain" description="LysM" evidence="1">
    <location>
        <begin position="340"/>
        <end position="383"/>
    </location>
</feature>
<name>A0A381SDQ9_9ZZZZ</name>
<gene>
    <name evidence="2" type="ORF">METZ01_LOCUS55054</name>
</gene>
<dbReference type="CDD" id="cd16894">
    <property type="entry name" value="MltD-like"/>
    <property type="match status" value="1"/>
</dbReference>
<protein>
    <recommendedName>
        <fullName evidence="1">LysM domain-containing protein</fullName>
    </recommendedName>
</protein>
<dbReference type="Pfam" id="PF01464">
    <property type="entry name" value="SLT"/>
    <property type="match status" value="1"/>
</dbReference>
<reference evidence="2" key="1">
    <citation type="submission" date="2018-05" db="EMBL/GenBank/DDBJ databases">
        <authorList>
            <person name="Lanie J.A."/>
            <person name="Ng W.-L."/>
            <person name="Kazmierczak K.M."/>
            <person name="Andrzejewski T.M."/>
            <person name="Davidsen T.M."/>
            <person name="Wayne K.J."/>
            <person name="Tettelin H."/>
            <person name="Glass J.I."/>
            <person name="Rusch D."/>
            <person name="Podicherti R."/>
            <person name="Tsui H.-C.T."/>
            <person name="Winkler M.E."/>
        </authorList>
    </citation>
    <scope>NUCLEOTIDE SEQUENCE</scope>
</reference>
<evidence type="ECO:0000313" key="2">
    <source>
        <dbReference type="EMBL" id="SVA02200.1"/>
    </source>
</evidence>
<dbReference type="Gene3D" id="1.10.530.10">
    <property type="match status" value="1"/>
</dbReference>
<dbReference type="PROSITE" id="PS51782">
    <property type="entry name" value="LYSM"/>
    <property type="match status" value="2"/>
</dbReference>